<evidence type="ECO:0000313" key="14">
    <source>
        <dbReference type="Proteomes" id="UP000504693"/>
    </source>
</evidence>
<proteinExistence type="inferred from homology"/>
<gene>
    <name evidence="13" type="ORF">HQR01_01745</name>
</gene>
<evidence type="ECO:0000256" key="6">
    <source>
        <dbReference type="ARBA" id="ARBA00023136"/>
    </source>
</evidence>
<dbReference type="InterPro" id="IPR000531">
    <property type="entry name" value="Beta-barrel_TonB"/>
</dbReference>
<dbReference type="InterPro" id="IPR037066">
    <property type="entry name" value="Plug_dom_sf"/>
</dbReference>
<feature type="domain" description="TonB-dependent receptor plug" evidence="12">
    <location>
        <begin position="72"/>
        <end position="186"/>
    </location>
</feature>
<keyword evidence="6 8" id="KW-0472">Membrane</keyword>
<comment type="subcellular location">
    <subcellularLocation>
        <location evidence="1 8">Cell outer membrane</location>
        <topology evidence="1 8">Multi-pass membrane protein</topology>
    </subcellularLocation>
</comment>
<keyword evidence="2 8" id="KW-0813">Transport</keyword>
<dbReference type="GO" id="GO:0009279">
    <property type="term" value="C:cell outer membrane"/>
    <property type="evidence" value="ECO:0007669"/>
    <property type="project" value="UniProtKB-SubCell"/>
</dbReference>
<reference evidence="13 14" key="1">
    <citation type="submission" date="2020-05" db="EMBL/GenBank/DDBJ databases">
        <title>Erythrobacter mangrovi sp. nov., isolated from rhizosphere soil of mangrove plant (Kandelia candel).</title>
        <authorList>
            <person name="Ye Y.H."/>
        </authorList>
    </citation>
    <scope>NUCLEOTIDE SEQUENCE [LARGE SCALE GENOMIC DNA]</scope>
    <source>
        <strain evidence="13 14">EB310</strain>
    </source>
</reference>
<dbReference type="SUPFAM" id="SSF56935">
    <property type="entry name" value="Porins"/>
    <property type="match status" value="1"/>
</dbReference>
<feature type="chain" id="PRO_5028920931" evidence="10">
    <location>
        <begin position="34"/>
        <end position="1057"/>
    </location>
</feature>
<dbReference type="PANTHER" id="PTHR47234">
    <property type="match status" value="1"/>
</dbReference>
<keyword evidence="3 8" id="KW-1134">Transmembrane beta strand</keyword>
<dbReference type="PROSITE" id="PS52016">
    <property type="entry name" value="TONB_DEPENDENT_REC_3"/>
    <property type="match status" value="1"/>
</dbReference>
<keyword evidence="7 8" id="KW-0998">Cell outer membrane</keyword>
<evidence type="ECO:0000259" key="11">
    <source>
        <dbReference type="Pfam" id="PF00593"/>
    </source>
</evidence>
<evidence type="ECO:0000256" key="10">
    <source>
        <dbReference type="SAM" id="SignalP"/>
    </source>
</evidence>
<keyword evidence="4 8" id="KW-0812">Transmembrane</keyword>
<evidence type="ECO:0000256" key="1">
    <source>
        <dbReference type="ARBA" id="ARBA00004571"/>
    </source>
</evidence>
<keyword evidence="5 9" id="KW-0798">TonB box</keyword>
<evidence type="ECO:0000256" key="5">
    <source>
        <dbReference type="ARBA" id="ARBA00023077"/>
    </source>
</evidence>
<evidence type="ECO:0000256" key="7">
    <source>
        <dbReference type="ARBA" id="ARBA00023237"/>
    </source>
</evidence>
<feature type="signal peptide" evidence="10">
    <location>
        <begin position="1"/>
        <end position="33"/>
    </location>
</feature>
<keyword evidence="10" id="KW-0732">Signal</keyword>
<dbReference type="AlphaFoldDB" id="A0A7D3X8K3"/>
<dbReference type="PANTHER" id="PTHR47234:SF2">
    <property type="entry name" value="TONB-DEPENDENT RECEPTOR"/>
    <property type="match status" value="1"/>
</dbReference>
<evidence type="ECO:0000256" key="4">
    <source>
        <dbReference type="ARBA" id="ARBA00022692"/>
    </source>
</evidence>
<protein>
    <submittedName>
        <fullName evidence="13">TonB-dependent receptor</fullName>
    </submittedName>
</protein>
<dbReference type="RefSeq" id="WP_173212081.1">
    <property type="nucleotide sequence ID" value="NZ_CP053921.1"/>
</dbReference>
<dbReference type="KEGG" id="emv:HQR01_01745"/>
<feature type="domain" description="TonB-dependent receptor-like beta-barrel" evidence="11">
    <location>
        <begin position="439"/>
        <end position="1023"/>
    </location>
</feature>
<evidence type="ECO:0000256" key="3">
    <source>
        <dbReference type="ARBA" id="ARBA00022452"/>
    </source>
</evidence>
<evidence type="ECO:0000256" key="8">
    <source>
        <dbReference type="PROSITE-ProRule" id="PRU01360"/>
    </source>
</evidence>
<dbReference type="Pfam" id="PF00593">
    <property type="entry name" value="TonB_dep_Rec_b-barrel"/>
    <property type="match status" value="1"/>
</dbReference>
<accession>A0A7D3X8K3</accession>
<evidence type="ECO:0000256" key="2">
    <source>
        <dbReference type="ARBA" id="ARBA00022448"/>
    </source>
</evidence>
<sequence>MKKRTSTLGGRAALFSSAGLAALSLTIAAPAFAQDQEDTDEAAADESIADDTTETFDGAILVTGTRIARPTLSSPVPVTTVSAAELTDNGDTSLGDALNDLPSLRSTFSQGNSTRFIGTAGLNLLDLRGLGTSRTLVLVNGRRHVTASPGDYLVDVNTIPVDLLERVDVVTGGNSAVYGSDAVAGVVNFVLKRDYEGISLKGQAGVSSRGDRENYFLAGVYGKNFADGRGNVAVAVEYAKSEPLYFRERDGLTGAYSGRCQYNNVGDSQADEGPFGSDGIPDLEPVCGIRNGSISDGGTIGGLGQGQFLRFDSNGNIFVDVPDQFLPFSGNVIGGNGSTLRNTGQLAAGLERISVNLLAHFEISEAFVPFVEAKYVHVDALQEGQPSFFVGGPDSFFGGPAITCDNAFLNAQALSTLQSFGLCATPTGRIPLTRFNIDFGGRGEIHDRDTYRIVAGVEGTFNEDWRYELSVNYGRLETKLDSLNNLLLYTQDGNNLAGFNLAVDAVRDVNGNPVCRINVDADPNNNDPACVPINVFGFGAPSQAALDYVNTTGHREETAEEFDILATVSGDLSQLFELPGGPIAFALGGEYRSEKAYSAFDELTASGATFLNAIQPFDPPKLTVKEAFGELSIPLLANVPLAEELTVSAAGRVSDYNNATGTVYAYNVQGIYAPVPDIRFRAAYATSVRAPTQADLFSPQSQNFAFIADPCDQATGAINTDPNRVANCAAAGVPTTANAALVAACAGTSFAVALGDPYTNCTARTSSTGFLSGGNPALVEERGKSLTVGVVVEPRFIPGLNFTVDYYRIKVNSLISTLTAQTIINQCYSDANGISNQFCANVNRDPTTGLFIDPATISGGVNFAAQKTEGIDFDLQYNHTFDNGHRLRFRGIATYLIRLDNFLNPVDPEVPNRQRSELGDPKWAASTNFNYDFGDVDFTWSMRYLGPQTKSAYENAFSYIGRCPASGVTGSSGGTCTPGELTRLDPANADQYEDPTFPVKIYNNFRLSFDVEGGYNFYIGVDNAFDVQPPFGQLGTAGGDPYDTFGRYFYAGFRLEL</sequence>
<name>A0A7D3X8K3_9SPHN</name>
<dbReference type="InterPro" id="IPR012910">
    <property type="entry name" value="Plug_dom"/>
</dbReference>
<dbReference type="InterPro" id="IPR039426">
    <property type="entry name" value="TonB-dep_rcpt-like"/>
</dbReference>
<dbReference type="Gene3D" id="2.40.170.20">
    <property type="entry name" value="TonB-dependent receptor, beta-barrel domain"/>
    <property type="match status" value="1"/>
</dbReference>
<dbReference type="EMBL" id="CP053921">
    <property type="protein sequence ID" value="QKG70195.1"/>
    <property type="molecule type" value="Genomic_DNA"/>
</dbReference>
<dbReference type="Pfam" id="PF07715">
    <property type="entry name" value="Plug"/>
    <property type="match status" value="1"/>
</dbReference>
<dbReference type="InterPro" id="IPR036942">
    <property type="entry name" value="Beta-barrel_TonB_sf"/>
</dbReference>
<keyword evidence="14" id="KW-1185">Reference proteome</keyword>
<evidence type="ECO:0000256" key="9">
    <source>
        <dbReference type="RuleBase" id="RU003357"/>
    </source>
</evidence>
<dbReference type="Gene3D" id="2.170.130.10">
    <property type="entry name" value="TonB-dependent receptor, plug domain"/>
    <property type="match status" value="1"/>
</dbReference>
<comment type="similarity">
    <text evidence="8 9">Belongs to the TonB-dependent receptor family.</text>
</comment>
<evidence type="ECO:0000259" key="12">
    <source>
        <dbReference type="Pfam" id="PF07715"/>
    </source>
</evidence>
<keyword evidence="13" id="KW-0675">Receptor</keyword>
<evidence type="ECO:0000313" key="13">
    <source>
        <dbReference type="EMBL" id="QKG70195.1"/>
    </source>
</evidence>
<organism evidence="13 14">
    <name type="scientific">Erythrobacter mangrovi</name>
    <dbReference type="NCBI Taxonomy" id="2739433"/>
    <lineage>
        <taxon>Bacteria</taxon>
        <taxon>Pseudomonadati</taxon>
        <taxon>Pseudomonadota</taxon>
        <taxon>Alphaproteobacteria</taxon>
        <taxon>Sphingomonadales</taxon>
        <taxon>Erythrobacteraceae</taxon>
        <taxon>Erythrobacter/Porphyrobacter group</taxon>
        <taxon>Erythrobacter</taxon>
    </lineage>
</organism>
<dbReference type="Proteomes" id="UP000504693">
    <property type="component" value="Chromosome"/>
</dbReference>